<dbReference type="InterPro" id="IPR027417">
    <property type="entry name" value="P-loop_NTPase"/>
</dbReference>
<evidence type="ECO:0000256" key="3">
    <source>
        <dbReference type="ARBA" id="ARBA00022737"/>
    </source>
</evidence>
<dbReference type="Gene3D" id="3.80.10.10">
    <property type="entry name" value="Ribonuclease Inhibitor"/>
    <property type="match status" value="1"/>
</dbReference>
<dbReference type="Gene3D" id="1.10.8.430">
    <property type="entry name" value="Helical domain of apoptotic protease-activating factors"/>
    <property type="match status" value="1"/>
</dbReference>
<dbReference type="FunFam" id="3.40.50.10140:FF:000007">
    <property type="entry name" value="Disease resistance protein (TIR-NBS-LRR class)"/>
    <property type="match status" value="1"/>
</dbReference>
<keyword evidence="9" id="KW-0378">Hydrolase</keyword>
<dbReference type="FunFam" id="1.10.10.10:FF:000322">
    <property type="entry name" value="Probable disease resistance protein At1g63360"/>
    <property type="match status" value="1"/>
</dbReference>
<sequence>MDASSSVPSSSAARPWMYDLFLSFRGPDTRRSITSDLYDRLQKRGIKTFMDDQDLQVGDGISSTLIAAIEKSRFAIVVLSENYADSAWCLEELTKICECKEESKGIFPLFYNVDPSDVRHRKRSFGEALNKHGSSGRHASEKVQRWNDALYKVASFSGWHTKDYKTDRELVVEIVDFVCSKIQLDIPMSTGDFEEFEATKKAMDDVVKALKDDKVTAIGVYGMGGVGKTTMVKHVAAQSKIGGIFDYVIIGVVSQSPDLTKIQGTLADTLGITLAGETEFGRAARLHTEIMRREKILIILDDVWMITDLSKIGIPSFKELQECNSKVVLTTRKGNVCYVMKCQASIPLNILSEQDSWTLFVRNTSRSFESPDFYNVARKVAGECGGLPIALIAVARALGDKELVEWKRAAKRLEKSQFANPDHDEDAFKCIKLSYDYLKDEDYKSCFLLCCLFPEDYDIPIEELFRYAIGKGLFRDYDTIYEARGIAHSVVKHLKDSSLLLEGEFGAVFRCESVKMHDAVRDTAMKIAKREDGHGFLVKAGWGLDHWSFRSHEDYSAISLMGNNIRGPPEESVSPKLQILSLQFNTELNEIPETFFPSSNELMLLDLGDTSISSLPQSFSLLTNLQALFLDSCENLIDISIVGKLTKLEILTMREYPGGRLPREIGNLTNLRILEVSATPFGEALVTIPSKVISKLHKLEELYMLGCGIVRWGCKIDGCGLGHWQCTDEDWRRKIEGQGGETNIGFDELAGLSCLKVLQVSISYASYIPKNVEAEPKWVYFDIHIGEWEEYSFNQQDHNSRSLYLRGYTISTLPDWFINVVTEKTEKLKYENWEGMTSDILMEYDHGRLHELEYLRVDHDWCSHYDAYVLMNTTRRVQEGPVFEKLKELHLTFLDHLEALCVGELPPGSFSNLKVLQVYCCDRIKNVSKFVQRLPNLEKLDLNNMRQLEYVFKCEGFEPEQSKLREMHLLGENYVKSICSGPAPRVMFQSLKSLIFYNCEELVSLFASDVAECLVQLEDLFVERCRWLYRVIEAVNNKQITVLRNLKNMVLKDLPMLYSASCTVDIECPLLERLFVVNCPHISFSTSASAYFGSTKPVQLNDSQLYDLLRDGTSPFIGEYTEWSR</sequence>
<dbReference type="InterPro" id="IPR042197">
    <property type="entry name" value="Apaf_helical"/>
</dbReference>
<keyword evidence="2" id="KW-0433">Leucine-rich repeat</keyword>
<evidence type="ECO:0000256" key="6">
    <source>
        <dbReference type="ARBA" id="ARBA00022840"/>
    </source>
</evidence>
<dbReference type="Proteomes" id="UP000238479">
    <property type="component" value="Chromosome 5"/>
</dbReference>
<dbReference type="InterPro" id="IPR055414">
    <property type="entry name" value="LRR_R13L4/SHOC2-like"/>
</dbReference>
<accession>A0A2P6QMJ0</accession>
<dbReference type="GO" id="GO:0043531">
    <property type="term" value="F:ADP binding"/>
    <property type="evidence" value="ECO:0007669"/>
    <property type="project" value="InterPro"/>
</dbReference>
<dbReference type="SUPFAM" id="SSF52200">
    <property type="entry name" value="Toll/Interleukin receptor TIR domain"/>
    <property type="match status" value="1"/>
</dbReference>
<dbReference type="InterPro" id="IPR002182">
    <property type="entry name" value="NB-ARC"/>
</dbReference>
<dbReference type="InterPro" id="IPR057135">
    <property type="entry name" value="At4g27190-like_LRR"/>
</dbReference>
<reference evidence="9 10" key="1">
    <citation type="journal article" date="2018" name="Nat. Genet.">
        <title>The Rosa genome provides new insights in the design of modern roses.</title>
        <authorList>
            <person name="Bendahmane M."/>
        </authorList>
    </citation>
    <scope>NUCLEOTIDE SEQUENCE [LARGE SCALE GENOMIC DNA]</scope>
    <source>
        <strain evidence="10">cv. Old Blush</strain>
    </source>
</reference>
<dbReference type="PANTHER" id="PTHR33463">
    <property type="entry name" value="NB-ARC DOMAIN-CONTAINING PROTEIN-RELATED"/>
    <property type="match status" value="1"/>
</dbReference>
<dbReference type="OMA" id="QILECIG"/>
<comment type="similarity">
    <text evidence="1">Belongs to the disease resistance NB-LRR family.</text>
</comment>
<dbReference type="Gene3D" id="1.10.10.10">
    <property type="entry name" value="Winged helix-like DNA-binding domain superfamily/Winged helix DNA-binding domain"/>
    <property type="match status" value="1"/>
</dbReference>
<dbReference type="InterPro" id="IPR032675">
    <property type="entry name" value="LRR_dom_sf"/>
</dbReference>
<dbReference type="SUPFAM" id="SSF52540">
    <property type="entry name" value="P-loop containing nucleoside triphosphate hydrolases"/>
    <property type="match status" value="1"/>
</dbReference>
<dbReference type="SMART" id="SM00382">
    <property type="entry name" value="AAA"/>
    <property type="match status" value="1"/>
</dbReference>
<evidence type="ECO:0000256" key="2">
    <source>
        <dbReference type="ARBA" id="ARBA00022614"/>
    </source>
</evidence>
<dbReference type="InterPro" id="IPR036388">
    <property type="entry name" value="WH-like_DNA-bd_sf"/>
</dbReference>
<dbReference type="GO" id="GO:0005524">
    <property type="term" value="F:ATP binding"/>
    <property type="evidence" value="ECO:0007669"/>
    <property type="project" value="UniProtKB-KW"/>
</dbReference>
<gene>
    <name evidence="9" type="ORF">RchiOBHm_Chr5g0079441</name>
</gene>
<dbReference type="GO" id="GO:0006952">
    <property type="term" value="P:defense response"/>
    <property type="evidence" value="ECO:0007669"/>
    <property type="project" value="UniProtKB-KW"/>
</dbReference>
<dbReference type="FunFam" id="3.40.50.300:FF:001091">
    <property type="entry name" value="Probable disease resistance protein At1g61300"/>
    <property type="match status" value="1"/>
</dbReference>
<dbReference type="InterPro" id="IPR035897">
    <property type="entry name" value="Toll_tir_struct_dom_sf"/>
</dbReference>
<dbReference type="AlphaFoldDB" id="A0A2P6QMJ0"/>
<comment type="caution">
    <text evidence="9">The sequence shown here is derived from an EMBL/GenBank/DDBJ whole genome shotgun (WGS) entry which is preliminary data.</text>
</comment>
<keyword evidence="7" id="KW-0520">NAD</keyword>
<dbReference type="InterPro" id="IPR000157">
    <property type="entry name" value="TIR_dom"/>
</dbReference>
<organism evidence="9 10">
    <name type="scientific">Rosa chinensis</name>
    <name type="common">China rose</name>
    <dbReference type="NCBI Taxonomy" id="74649"/>
    <lineage>
        <taxon>Eukaryota</taxon>
        <taxon>Viridiplantae</taxon>
        <taxon>Streptophyta</taxon>
        <taxon>Embryophyta</taxon>
        <taxon>Tracheophyta</taxon>
        <taxon>Spermatophyta</taxon>
        <taxon>Magnoliopsida</taxon>
        <taxon>eudicotyledons</taxon>
        <taxon>Gunneridae</taxon>
        <taxon>Pentapetalae</taxon>
        <taxon>rosids</taxon>
        <taxon>fabids</taxon>
        <taxon>Rosales</taxon>
        <taxon>Rosaceae</taxon>
        <taxon>Rosoideae</taxon>
        <taxon>Rosoideae incertae sedis</taxon>
        <taxon>Rosa</taxon>
    </lineage>
</organism>
<keyword evidence="10" id="KW-1185">Reference proteome</keyword>
<proteinExistence type="inferred from homology"/>
<dbReference type="Pfam" id="PF00931">
    <property type="entry name" value="NB-ARC"/>
    <property type="match status" value="1"/>
</dbReference>
<dbReference type="SUPFAM" id="SSF52058">
    <property type="entry name" value="L domain-like"/>
    <property type="match status" value="1"/>
</dbReference>
<keyword evidence="6" id="KW-0067">ATP-binding</keyword>
<evidence type="ECO:0000256" key="4">
    <source>
        <dbReference type="ARBA" id="ARBA00022741"/>
    </source>
</evidence>
<dbReference type="Gene3D" id="3.40.50.300">
    <property type="entry name" value="P-loop containing nucleotide triphosphate hydrolases"/>
    <property type="match status" value="1"/>
</dbReference>
<dbReference type="SMART" id="SM00255">
    <property type="entry name" value="TIR"/>
    <property type="match status" value="1"/>
</dbReference>
<evidence type="ECO:0000259" key="8">
    <source>
        <dbReference type="PROSITE" id="PS50104"/>
    </source>
</evidence>
<keyword evidence="9" id="KW-0675">Receptor</keyword>
<dbReference type="PANTHER" id="PTHR33463:SF203">
    <property type="entry name" value="AAA+ ATPASE DOMAIN-CONTAINING PROTEIN"/>
    <property type="match status" value="1"/>
</dbReference>
<dbReference type="PRINTS" id="PR00364">
    <property type="entry name" value="DISEASERSIST"/>
</dbReference>
<protein>
    <submittedName>
        <fullName evidence="9">Putative toll-like receptor, P-loop containing nucleoside triphosphate hydrolase</fullName>
    </submittedName>
</protein>
<keyword evidence="3" id="KW-0677">Repeat</keyword>
<dbReference type="Gene3D" id="3.40.50.10140">
    <property type="entry name" value="Toll/interleukin-1 receptor homology (TIR) domain"/>
    <property type="match status" value="1"/>
</dbReference>
<dbReference type="EMBL" id="PDCK01000043">
    <property type="protein sequence ID" value="PRQ35384.1"/>
    <property type="molecule type" value="Genomic_DNA"/>
</dbReference>
<evidence type="ECO:0000313" key="9">
    <source>
        <dbReference type="EMBL" id="PRQ35384.1"/>
    </source>
</evidence>
<keyword evidence="5" id="KW-0611">Plant defense</keyword>
<dbReference type="OrthoDB" id="1751378at2759"/>
<evidence type="ECO:0000256" key="1">
    <source>
        <dbReference type="ARBA" id="ARBA00008894"/>
    </source>
</evidence>
<dbReference type="GO" id="GO:0007165">
    <property type="term" value="P:signal transduction"/>
    <property type="evidence" value="ECO:0007669"/>
    <property type="project" value="InterPro"/>
</dbReference>
<dbReference type="Pfam" id="PF23247">
    <property type="entry name" value="LRR_RPS2"/>
    <property type="match status" value="1"/>
</dbReference>
<dbReference type="Pfam" id="PF01582">
    <property type="entry name" value="TIR"/>
    <property type="match status" value="1"/>
</dbReference>
<dbReference type="PROSITE" id="PS50104">
    <property type="entry name" value="TIR"/>
    <property type="match status" value="1"/>
</dbReference>
<evidence type="ECO:0000313" key="10">
    <source>
        <dbReference type="Proteomes" id="UP000238479"/>
    </source>
</evidence>
<evidence type="ECO:0000256" key="7">
    <source>
        <dbReference type="ARBA" id="ARBA00023027"/>
    </source>
</evidence>
<feature type="domain" description="TIR" evidence="8">
    <location>
        <begin position="16"/>
        <end position="182"/>
    </location>
</feature>
<dbReference type="Gramene" id="PRQ35384">
    <property type="protein sequence ID" value="PRQ35384"/>
    <property type="gene ID" value="RchiOBHm_Chr5g0079441"/>
</dbReference>
<keyword evidence="4" id="KW-0547">Nucleotide-binding</keyword>
<name>A0A2P6QMJ0_ROSCH</name>
<dbReference type="InterPro" id="IPR050905">
    <property type="entry name" value="Plant_NBS-LRR"/>
</dbReference>
<dbReference type="Pfam" id="PF23598">
    <property type="entry name" value="LRR_14"/>
    <property type="match status" value="1"/>
</dbReference>
<evidence type="ECO:0000256" key="5">
    <source>
        <dbReference type="ARBA" id="ARBA00022821"/>
    </source>
</evidence>
<dbReference type="GO" id="GO:0016787">
    <property type="term" value="F:hydrolase activity"/>
    <property type="evidence" value="ECO:0007669"/>
    <property type="project" value="UniProtKB-KW"/>
</dbReference>
<dbReference type="InterPro" id="IPR003593">
    <property type="entry name" value="AAA+_ATPase"/>
</dbReference>